<reference evidence="1" key="1">
    <citation type="submission" date="2021-09" db="EMBL/GenBank/DDBJ databases">
        <authorList>
            <consortium name="Pathogen Informatics"/>
        </authorList>
    </citation>
    <scope>NUCLEOTIDE SEQUENCE</scope>
</reference>
<proteinExistence type="predicted"/>
<keyword evidence="2" id="KW-1185">Reference proteome</keyword>
<name>A0A8J2MVR6_9BILA</name>
<evidence type="ECO:0000313" key="1">
    <source>
        <dbReference type="EMBL" id="CAG9540890.1"/>
    </source>
</evidence>
<protein>
    <submittedName>
        <fullName evidence="1">Uncharacterized protein</fullName>
    </submittedName>
</protein>
<dbReference type="EMBL" id="CAKAEH010002047">
    <property type="protein sequence ID" value="CAG9540890.1"/>
    <property type="molecule type" value="Genomic_DNA"/>
</dbReference>
<organism evidence="1 2">
    <name type="scientific">Cercopithifilaria johnstoni</name>
    <dbReference type="NCBI Taxonomy" id="2874296"/>
    <lineage>
        <taxon>Eukaryota</taxon>
        <taxon>Metazoa</taxon>
        <taxon>Ecdysozoa</taxon>
        <taxon>Nematoda</taxon>
        <taxon>Chromadorea</taxon>
        <taxon>Rhabditida</taxon>
        <taxon>Spirurina</taxon>
        <taxon>Spiruromorpha</taxon>
        <taxon>Filarioidea</taxon>
        <taxon>Onchocercidae</taxon>
        <taxon>Cercopithifilaria</taxon>
    </lineage>
</organism>
<dbReference type="AlphaFoldDB" id="A0A8J2MVR6"/>
<dbReference type="Proteomes" id="UP000746747">
    <property type="component" value="Unassembled WGS sequence"/>
</dbReference>
<comment type="caution">
    <text evidence="1">The sequence shown here is derived from an EMBL/GenBank/DDBJ whole genome shotgun (WGS) entry which is preliminary data.</text>
</comment>
<accession>A0A8J2MVR6</accession>
<gene>
    <name evidence="1" type="ORF">CJOHNSTONI_LOCUS10360</name>
</gene>
<evidence type="ECO:0000313" key="2">
    <source>
        <dbReference type="Proteomes" id="UP000746747"/>
    </source>
</evidence>
<sequence length="117" mass="13509">MLRKTKREQSEVQHILIVVELINESLQPSTHENKTSYPCLSLIISPDDRGKMHMPSRDGLTRMALERSSFLDRNEGDINTSIGKDRESNRWYGTNHVIRVEDHVIKTISTEYKDISA</sequence>